<keyword evidence="12" id="KW-0234">DNA repair</keyword>
<comment type="catalytic activity">
    <reaction evidence="1">
        <text>Hydrolyzes free adenine bases from 7,8-dihydro-8-oxoguanine:adenine mismatched double-stranded DNA, leaving an apurinic site.</text>
        <dbReference type="EC" id="3.2.2.31"/>
    </reaction>
</comment>
<feature type="non-terminal residue" evidence="15">
    <location>
        <position position="103"/>
    </location>
</feature>
<name>A0ABD5DEX6_ACIBA</name>
<keyword evidence="9" id="KW-0378">Hydrolase</keyword>
<dbReference type="InterPro" id="IPR000445">
    <property type="entry name" value="HhH_motif"/>
</dbReference>
<dbReference type="GO" id="GO:0051536">
    <property type="term" value="F:iron-sulfur cluster binding"/>
    <property type="evidence" value="ECO:0007669"/>
    <property type="project" value="UniProtKB-KW"/>
</dbReference>
<keyword evidence="7" id="KW-0479">Metal-binding</keyword>
<evidence type="ECO:0000256" key="2">
    <source>
        <dbReference type="ARBA" id="ARBA00001966"/>
    </source>
</evidence>
<dbReference type="EC" id="3.2.2.31" evidence="5"/>
<feature type="domain" description="HhH-GPD" evidence="14">
    <location>
        <begin position="2"/>
        <end position="103"/>
    </location>
</feature>
<evidence type="ECO:0000256" key="9">
    <source>
        <dbReference type="ARBA" id="ARBA00022801"/>
    </source>
</evidence>
<dbReference type="PANTHER" id="PTHR42944:SF1">
    <property type="entry name" value="ADENINE DNA GLYCOSYLASE"/>
    <property type="match status" value="1"/>
</dbReference>
<dbReference type="SUPFAM" id="SSF48150">
    <property type="entry name" value="DNA-glycosylase"/>
    <property type="match status" value="1"/>
</dbReference>
<dbReference type="InterPro" id="IPR003265">
    <property type="entry name" value="HhH-GPD_domain"/>
</dbReference>
<dbReference type="EMBL" id="VMBB01000544">
    <property type="protein sequence ID" value="MDR8263263.1"/>
    <property type="molecule type" value="Genomic_DNA"/>
</dbReference>
<dbReference type="GO" id="GO:0046872">
    <property type="term" value="F:metal ion binding"/>
    <property type="evidence" value="ECO:0007669"/>
    <property type="project" value="UniProtKB-KW"/>
</dbReference>
<dbReference type="SMART" id="SM00478">
    <property type="entry name" value="ENDO3c"/>
    <property type="match status" value="1"/>
</dbReference>
<comment type="similarity">
    <text evidence="4">Belongs to the Nth/MutY family.</text>
</comment>
<evidence type="ECO:0000256" key="7">
    <source>
        <dbReference type="ARBA" id="ARBA00022723"/>
    </source>
</evidence>
<dbReference type="Gene3D" id="1.10.340.30">
    <property type="entry name" value="Hypothetical protein, domain 2"/>
    <property type="match status" value="1"/>
</dbReference>
<keyword evidence="13" id="KW-0326">Glycosidase</keyword>
<comment type="cofactor">
    <cofactor evidence="2">
        <name>[4Fe-4S] cluster</name>
        <dbReference type="ChEBI" id="CHEBI:49883"/>
    </cofactor>
</comment>
<evidence type="ECO:0000256" key="6">
    <source>
        <dbReference type="ARBA" id="ARBA00022023"/>
    </source>
</evidence>
<evidence type="ECO:0000256" key="3">
    <source>
        <dbReference type="ARBA" id="ARBA00002933"/>
    </source>
</evidence>
<dbReference type="Pfam" id="PF00633">
    <property type="entry name" value="HHH"/>
    <property type="match status" value="1"/>
</dbReference>
<keyword evidence="10" id="KW-0408">Iron</keyword>
<protein>
    <recommendedName>
        <fullName evidence="6">Adenine DNA glycosylase</fullName>
        <ecNumber evidence="5">3.2.2.31</ecNumber>
    </recommendedName>
</protein>
<sequence length="103" mass="11268">EVLHLWTGLGYYARARNLHKAAQQVATLHGGEFPRTFDEVAALPGVGRSTAGAILSLSLGQHYPILDGNVKRVLARCYAVSGWPGKKEVEKRLWDISEEVTPA</sequence>
<evidence type="ECO:0000256" key="11">
    <source>
        <dbReference type="ARBA" id="ARBA00023014"/>
    </source>
</evidence>
<keyword evidence="8" id="KW-0227">DNA damage</keyword>
<accession>A0ABD5DEX6</accession>
<dbReference type="GO" id="GO:0006281">
    <property type="term" value="P:DNA repair"/>
    <property type="evidence" value="ECO:0007669"/>
    <property type="project" value="UniProtKB-KW"/>
</dbReference>
<keyword evidence="11" id="KW-0411">Iron-sulfur</keyword>
<evidence type="ECO:0000256" key="4">
    <source>
        <dbReference type="ARBA" id="ARBA00008343"/>
    </source>
</evidence>
<dbReference type="AlphaFoldDB" id="A0ABD5DEX6"/>
<dbReference type="Pfam" id="PF00730">
    <property type="entry name" value="HhH-GPD"/>
    <property type="match status" value="1"/>
</dbReference>
<proteinExistence type="inferred from homology"/>
<dbReference type="InterPro" id="IPR004036">
    <property type="entry name" value="Endonuclease-III-like_CS2"/>
</dbReference>
<evidence type="ECO:0000256" key="1">
    <source>
        <dbReference type="ARBA" id="ARBA00000843"/>
    </source>
</evidence>
<dbReference type="InterPro" id="IPR011257">
    <property type="entry name" value="DNA_glycosylase"/>
</dbReference>
<comment type="function">
    <text evidence="3">Adenine glycosylase active on G-A mispairs. MutY also corrects error-prone DNA synthesis past GO lesions which are due to the oxidatively damaged form of guanine: 7,8-dihydro-8-oxoguanine (8-oxo-dGTP).</text>
</comment>
<dbReference type="CDD" id="cd00056">
    <property type="entry name" value="ENDO3c"/>
    <property type="match status" value="1"/>
</dbReference>
<dbReference type="PROSITE" id="PS01155">
    <property type="entry name" value="ENDONUCLEASE_III_2"/>
    <property type="match status" value="1"/>
</dbReference>
<evidence type="ECO:0000256" key="13">
    <source>
        <dbReference type="ARBA" id="ARBA00023295"/>
    </source>
</evidence>
<evidence type="ECO:0000256" key="12">
    <source>
        <dbReference type="ARBA" id="ARBA00023204"/>
    </source>
</evidence>
<dbReference type="PANTHER" id="PTHR42944">
    <property type="entry name" value="ADENINE DNA GLYCOSYLASE"/>
    <property type="match status" value="1"/>
</dbReference>
<evidence type="ECO:0000256" key="8">
    <source>
        <dbReference type="ARBA" id="ARBA00022763"/>
    </source>
</evidence>
<reference evidence="15" key="1">
    <citation type="submission" date="2019-07" db="EMBL/GenBank/DDBJ databases">
        <title>Biological characteristics of mucoid Acinetobacter baumannii from a general hospital in China.</title>
        <authorList>
            <person name="Hua X."/>
            <person name="Yu Y."/>
        </authorList>
    </citation>
    <scope>NUCLEOTIDE SEQUENCE [LARGE SCALE GENOMIC DNA]</scope>
    <source>
        <strain evidence="15">N41</strain>
    </source>
</reference>
<dbReference type="GO" id="GO:0000701">
    <property type="term" value="F:purine-specific mismatch base pair DNA N-glycosylase activity"/>
    <property type="evidence" value="ECO:0007669"/>
    <property type="project" value="UniProtKB-EC"/>
</dbReference>
<gene>
    <name evidence="15" type="ORF">FPK87_22870</name>
</gene>
<feature type="non-terminal residue" evidence="15">
    <location>
        <position position="1"/>
    </location>
</feature>
<evidence type="ECO:0000256" key="10">
    <source>
        <dbReference type="ARBA" id="ARBA00023004"/>
    </source>
</evidence>
<evidence type="ECO:0000256" key="5">
    <source>
        <dbReference type="ARBA" id="ARBA00012045"/>
    </source>
</evidence>
<organism evidence="15">
    <name type="scientific">Acinetobacter baumannii</name>
    <dbReference type="NCBI Taxonomy" id="470"/>
    <lineage>
        <taxon>Bacteria</taxon>
        <taxon>Pseudomonadati</taxon>
        <taxon>Pseudomonadota</taxon>
        <taxon>Gammaproteobacteria</taxon>
        <taxon>Moraxellales</taxon>
        <taxon>Moraxellaceae</taxon>
        <taxon>Acinetobacter</taxon>
        <taxon>Acinetobacter calcoaceticus/baumannii complex</taxon>
    </lineage>
</organism>
<comment type="caution">
    <text evidence="15">The sequence shown here is derived from an EMBL/GenBank/DDBJ whole genome shotgun (WGS) entry which is preliminary data.</text>
</comment>
<dbReference type="InterPro" id="IPR044298">
    <property type="entry name" value="MIG/MutY"/>
</dbReference>
<evidence type="ECO:0000259" key="14">
    <source>
        <dbReference type="SMART" id="SM00478"/>
    </source>
</evidence>
<evidence type="ECO:0000313" key="15">
    <source>
        <dbReference type="EMBL" id="MDR8263263.1"/>
    </source>
</evidence>